<keyword evidence="3" id="KW-1185">Reference proteome</keyword>
<sequence length="74" mass="7927">NQLLCADPHSREVRRFLVGPRGCELTGITQTPDGKTLWVNIQHPGISFPASDGKSIPRSTTLVITKDDGGVIGT</sequence>
<dbReference type="AlphaFoldDB" id="A0A5R9RED9"/>
<feature type="non-terminal residue" evidence="1">
    <location>
        <position position="1"/>
    </location>
</feature>
<dbReference type="InterPro" id="IPR008557">
    <property type="entry name" value="PhoX"/>
</dbReference>
<dbReference type="EMBL" id="SWDV01000033">
    <property type="protein sequence ID" value="TLX72549.1"/>
    <property type="molecule type" value="Genomic_DNA"/>
</dbReference>
<dbReference type="PANTHER" id="PTHR35399">
    <property type="entry name" value="SLR8030 PROTEIN"/>
    <property type="match status" value="1"/>
</dbReference>
<proteinExistence type="predicted"/>
<dbReference type="PANTHER" id="PTHR35399:SF2">
    <property type="entry name" value="DUF839 DOMAIN-CONTAINING PROTEIN"/>
    <property type="match status" value="1"/>
</dbReference>
<dbReference type="Pfam" id="PF05787">
    <property type="entry name" value="PhoX"/>
    <property type="match status" value="1"/>
</dbReference>
<dbReference type="RefSeq" id="WP_138525572.1">
    <property type="nucleotide sequence ID" value="NZ_SWDV01000032.1"/>
</dbReference>
<dbReference type="EMBL" id="SWDV01000032">
    <property type="protein sequence ID" value="TLX72670.1"/>
    <property type="molecule type" value="Genomic_DNA"/>
</dbReference>
<accession>A0A5R9RED9</accession>
<evidence type="ECO:0000313" key="2">
    <source>
        <dbReference type="EMBL" id="TLX72670.1"/>
    </source>
</evidence>
<gene>
    <name evidence="2" type="ORF">FAS41_22155</name>
    <name evidence="1" type="ORF">FAS41_23015</name>
</gene>
<comment type="caution">
    <text evidence="1">The sequence shown here is derived from an EMBL/GenBank/DDBJ whole genome shotgun (WGS) entry which is preliminary data.</text>
</comment>
<protein>
    <submittedName>
        <fullName evidence="1">DUF839 domain-containing protein</fullName>
    </submittedName>
</protein>
<dbReference type="Proteomes" id="UP000306635">
    <property type="component" value="Unassembled WGS sequence"/>
</dbReference>
<dbReference type="OrthoDB" id="9801383at2"/>
<evidence type="ECO:0000313" key="3">
    <source>
        <dbReference type="Proteomes" id="UP000306635"/>
    </source>
</evidence>
<name>A0A5R9RED9_9PSED</name>
<organism evidence="1 3">
    <name type="scientific">Pseudomonas nicosulfuronedens</name>
    <dbReference type="NCBI Taxonomy" id="2571105"/>
    <lineage>
        <taxon>Bacteria</taxon>
        <taxon>Pseudomonadati</taxon>
        <taxon>Pseudomonadota</taxon>
        <taxon>Gammaproteobacteria</taxon>
        <taxon>Pseudomonadales</taxon>
        <taxon>Pseudomonadaceae</taxon>
        <taxon>Pseudomonas</taxon>
    </lineage>
</organism>
<evidence type="ECO:0000313" key="1">
    <source>
        <dbReference type="EMBL" id="TLX72549.1"/>
    </source>
</evidence>
<reference evidence="1 3" key="1">
    <citation type="submission" date="2019-04" db="EMBL/GenBank/DDBJ databases">
        <authorList>
            <person name="Li M."/>
        </authorList>
    </citation>
    <scope>NUCLEOTIDE SEQUENCE [LARGE SCALE GENOMIC DNA]</scope>
    <source>
        <strain evidence="1 3">LAM1902</strain>
    </source>
</reference>